<evidence type="ECO:0000256" key="8">
    <source>
        <dbReference type="SAM" id="Phobius"/>
    </source>
</evidence>
<dbReference type="GO" id="GO:0006906">
    <property type="term" value="P:vesicle fusion"/>
    <property type="evidence" value="ECO:0000318"/>
    <property type="project" value="GO_Central"/>
</dbReference>
<dbReference type="GO" id="GO:0005794">
    <property type="term" value="C:Golgi apparatus"/>
    <property type="evidence" value="ECO:0000318"/>
    <property type="project" value="GO_Central"/>
</dbReference>
<sequence length="213" mass="24931">MSDLSLLRDDVSQIKTKIQEKMIGYSDLNPFQREERAKFIENLLEEYHTLITEANGQVLMWDKAQMIAGRKFIDQTDAEMKKLEYQFREMQKRIEQREALMAGAYPPDGDSQELLSRNSDELNRGDRLISELSQNVSQAKDSGLNIMDALNTQRRKIQDIDEHLTRLDTNVETGELIITEMLCRNERRKYFLWGMIALLVIAIGIFLYFLIFK</sequence>
<gene>
    <name evidence="9" type="ORF">TVAG_065690</name>
</gene>
<dbReference type="VEuPathDB" id="TrichDB:TVAG_065690"/>
<dbReference type="GO" id="GO:0005484">
    <property type="term" value="F:SNAP receptor activity"/>
    <property type="evidence" value="ECO:0000318"/>
    <property type="project" value="GO_Central"/>
</dbReference>
<keyword evidence="10" id="KW-1185">Reference proteome</keyword>
<evidence type="ECO:0000313" key="10">
    <source>
        <dbReference type="Proteomes" id="UP000001542"/>
    </source>
</evidence>
<evidence type="ECO:0000256" key="1">
    <source>
        <dbReference type="ARBA" id="ARBA00004211"/>
    </source>
</evidence>
<evidence type="ECO:0000256" key="3">
    <source>
        <dbReference type="ARBA" id="ARBA00022692"/>
    </source>
</evidence>
<dbReference type="SMR" id="A2ELX3"/>
<keyword evidence="6 8" id="KW-0472">Membrane</keyword>
<dbReference type="STRING" id="5722.A2ELX3"/>
<keyword evidence="3 8" id="KW-0812">Transmembrane</keyword>
<keyword evidence="2" id="KW-0813">Transport</keyword>
<evidence type="ECO:0008006" key="11">
    <source>
        <dbReference type="Google" id="ProtNLM"/>
    </source>
</evidence>
<dbReference type="EMBL" id="DS113426">
    <property type="protein sequence ID" value="EAY06312.1"/>
    <property type="molecule type" value="Genomic_DNA"/>
</dbReference>
<organism evidence="9 10">
    <name type="scientific">Trichomonas vaginalis (strain ATCC PRA-98 / G3)</name>
    <dbReference type="NCBI Taxonomy" id="412133"/>
    <lineage>
        <taxon>Eukaryota</taxon>
        <taxon>Metamonada</taxon>
        <taxon>Parabasalia</taxon>
        <taxon>Trichomonadida</taxon>
        <taxon>Trichomonadidae</taxon>
        <taxon>Trichomonas</taxon>
    </lineage>
</organism>
<accession>A2ELX3</accession>
<dbReference type="GO" id="GO:0031201">
    <property type="term" value="C:SNARE complex"/>
    <property type="evidence" value="ECO:0000318"/>
    <property type="project" value="GO_Central"/>
</dbReference>
<evidence type="ECO:0000256" key="7">
    <source>
        <dbReference type="SAM" id="Coils"/>
    </source>
</evidence>
<dbReference type="InParanoid" id="A2ELX3"/>
<reference evidence="9" key="2">
    <citation type="journal article" date="2007" name="Science">
        <title>Draft genome sequence of the sexually transmitted pathogen Trichomonas vaginalis.</title>
        <authorList>
            <person name="Carlton J.M."/>
            <person name="Hirt R.P."/>
            <person name="Silva J.C."/>
            <person name="Delcher A.L."/>
            <person name="Schatz M."/>
            <person name="Zhao Q."/>
            <person name="Wortman J.R."/>
            <person name="Bidwell S.L."/>
            <person name="Alsmark U.C.M."/>
            <person name="Besteiro S."/>
            <person name="Sicheritz-Ponten T."/>
            <person name="Noel C.J."/>
            <person name="Dacks J.B."/>
            <person name="Foster P.G."/>
            <person name="Simillion C."/>
            <person name="Van de Peer Y."/>
            <person name="Miranda-Saavedra D."/>
            <person name="Barton G.J."/>
            <person name="Westrop G.D."/>
            <person name="Mueller S."/>
            <person name="Dessi D."/>
            <person name="Fiori P.L."/>
            <person name="Ren Q."/>
            <person name="Paulsen I."/>
            <person name="Zhang H."/>
            <person name="Bastida-Corcuera F.D."/>
            <person name="Simoes-Barbosa A."/>
            <person name="Brown M.T."/>
            <person name="Hayes R.D."/>
            <person name="Mukherjee M."/>
            <person name="Okumura C.Y."/>
            <person name="Schneider R."/>
            <person name="Smith A.J."/>
            <person name="Vanacova S."/>
            <person name="Villalvazo M."/>
            <person name="Haas B.J."/>
            <person name="Pertea M."/>
            <person name="Feldblyum T.V."/>
            <person name="Utterback T.R."/>
            <person name="Shu C.L."/>
            <person name="Osoegawa K."/>
            <person name="de Jong P.J."/>
            <person name="Hrdy I."/>
            <person name="Horvathova L."/>
            <person name="Zubacova Z."/>
            <person name="Dolezal P."/>
            <person name="Malik S.B."/>
            <person name="Logsdon J.M. Jr."/>
            <person name="Henze K."/>
            <person name="Gupta A."/>
            <person name="Wang C.C."/>
            <person name="Dunne R.L."/>
            <person name="Upcroft J.A."/>
            <person name="Upcroft P."/>
            <person name="White O."/>
            <person name="Salzberg S.L."/>
            <person name="Tang P."/>
            <person name="Chiu C.-H."/>
            <person name="Lee Y.-S."/>
            <person name="Embley T.M."/>
            <person name="Coombs G.H."/>
            <person name="Mottram J.C."/>
            <person name="Tachezy J."/>
            <person name="Fraser-Liggett C.M."/>
            <person name="Johnson P.J."/>
        </authorList>
    </citation>
    <scope>NUCLEOTIDE SEQUENCE [LARGE SCALE GENOMIC DNA]</scope>
    <source>
        <strain evidence="9">G3</strain>
    </source>
</reference>
<dbReference type="AlphaFoldDB" id="A2ELX3"/>
<keyword evidence="5 8" id="KW-1133">Transmembrane helix</keyword>
<keyword evidence="4" id="KW-0653">Protein transport</keyword>
<feature type="coiled-coil region" evidence="7">
    <location>
        <begin position="73"/>
        <end position="100"/>
    </location>
</feature>
<dbReference type="PANTHER" id="PTHR21230">
    <property type="entry name" value="VESICLE TRANSPORT V-SNARE PROTEIN VTI1-RELATED"/>
    <property type="match status" value="1"/>
</dbReference>
<dbReference type="RefSeq" id="XP_001318535.1">
    <property type="nucleotide sequence ID" value="XM_001318500.1"/>
</dbReference>
<evidence type="ECO:0000256" key="6">
    <source>
        <dbReference type="ARBA" id="ARBA00023136"/>
    </source>
</evidence>
<dbReference type="GO" id="GO:0015031">
    <property type="term" value="P:protein transport"/>
    <property type="evidence" value="ECO:0007669"/>
    <property type="project" value="UniProtKB-KW"/>
</dbReference>
<dbReference type="GO" id="GO:0012507">
    <property type="term" value="C:ER to Golgi transport vesicle membrane"/>
    <property type="evidence" value="ECO:0000318"/>
    <property type="project" value="GO_Central"/>
</dbReference>
<dbReference type="Proteomes" id="UP000001542">
    <property type="component" value="Unassembled WGS sequence"/>
</dbReference>
<feature type="transmembrane region" description="Helical" evidence="8">
    <location>
        <begin position="190"/>
        <end position="211"/>
    </location>
</feature>
<dbReference type="GO" id="GO:0000149">
    <property type="term" value="F:SNARE binding"/>
    <property type="evidence" value="ECO:0000318"/>
    <property type="project" value="GO_Central"/>
</dbReference>
<keyword evidence="7" id="KW-0175">Coiled coil</keyword>
<comment type="subcellular location">
    <subcellularLocation>
        <location evidence="1">Membrane</location>
        <topology evidence="1">Single-pass type IV membrane protein</topology>
    </subcellularLocation>
</comment>
<dbReference type="GO" id="GO:0031902">
    <property type="term" value="C:late endosome membrane"/>
    <property type="evidence" value="ECO:0000318"/>
    <property type="project" value="GO_Central"/>
</dbReference>
<name>A2ELX3_TRIV3</name>
<proteinExistence type="predicted"/>
<dbReference type="Gene3D" id="1.20.5.110">
    <property type="match status" value="1"/>
</dbReference>
<evidence type="ECO:0000313" key="9">
    <source>
        <dbReference type="EMBL" id="EAY06312.1"/>
    </source>
</evidence>
<evidence type="ECO:0000256" key="5">
    <source>
        <dbReference type="ARBA" id="ARBA00022989"/>
    </source>
</evidence>
<evidence type="ECO:0000256" key="4">
    <source>
        <dbReference type="ARBA" id="ARBA00022927"/>
    </source>
</evidence>
<dbReference type="VEuPathDB" id="TrichDB:TVAGG3_0988550"/>
<dbReference type="GO" id="GO:0005789">
    <property type="term" value="C:endoplasmic reticulum membrane"/>
    <property type="evidence" value="ECO:0000318"/>
    <property type="project" value="GO_Central"/>
</dbReference>
<dbReference type="SUPFAM" id="SSF58038">
    <property type="entry name" value="SNARE fusion complex"/>
    <property type="match status" value="1"/>
</dbReference>
<evidence type="ECO:0000256" key="2">
    <source>
        <dbReference type="ARBA" id="ARBA00022448"/>
    </source>
</evidence>
<dbReference type="PANTHER" id="PTHR21230:SF26">
    <property type="entry name" value="VESICLE TRANSPORT THROUGH INTERACTION WITH T-SNARES HOMOLOG 1A"/>
    <property type="match status" value="1"/>
</dbReference>
<reference evidence="9" key="1">
    <citation type="submission" date="2006-10" db="EMBL/GenBank/DDBJ databases">
        <authorList>
            <person name="Amadeo P."/>
            <person name="Zhao Q."/>
            <person name="Wortman J."/>
            <person name="Fraser-Liggett C."/>
            <person name="Carlton J."/>
        </authorList>
    </citation>
    <scope>NUCLEOTIDE SEQUENCE</scope>
    <source>
        <strain evidence="9">G3</strain>
    </source>
</reference>
<dbReference type="KEGG" id="tva:4764186"/>
<protein>
    <recommendedName>
        <fullName evidence="11">t-SNARE coiled-coil homology domain-containing protein</fullName>
    </recommendedName>
</protein>